<organism evidence="2 3">
    <name type="scientific">Caenorhabditis bovis</name>
    <dbReference type="NCBI Taxonomy" id="2654633"/>
    <lineage>
        <taxon>Eukaryota</taxon>
        <taxon>Metazoa</taxon>
        <taxon>Ecdysozoa</taxon>
        <taxon>Nematoda</taxon>
        <taxon>Chromadorea</taxon>
        <taxon>Rhabditida</taxon>
        <taxon>Rhabditina</taxon>
        <taxon>Rhabditomorpha</taxon>
        <taxon>Rhabditoidea</taxon>
        <taxon>Rhabditidae</taxon>
        <taxon>Peloderinae</taxon>
        <taxon>Caenorhabditis</taxon>
    </lineage>
</organism>
<keyword evidence="3" id="KW-1185">Reference proteome</keyword>
<dbReference type="PANTHER" id="PTHR31720">
    <property type="entry name" value="SERPENTINE RECEPTOR, CLASS Z-RELATED"/>
    <property type="match status" value="1"/>
</dbReference>
<feature type="transmembrane region" description="Helical" evidence="1">
    <location>
        <begin position="114"/>
        <end position="136"/>
    </location>
</feature>
<sequence length="289" mass="33781">MEPSESIHGLLNDLEKIYKYRDEYLNSPVVKFTAIGIAIFLAVFILTILFIFPIYVIIFQLNLFDLHFNSPFFYLTVLIEMLLPFWICLMAYYNYYMSHERSYALTMSMTIYGAAIYICTIIMVNVQNILLFILALQRFLLYFFPAIGKRYFNNSFLVILSALAYLAILVSVKRFAKTMKYRKTRPETLLLIHTALIVLIKIFYAPFVIYIAAYFPVYPLDISFFFVVLIDIFTTSFVVQVSYLNAHREAIGSLMSWRFSSISLFDCYKVNNVAPETNDNELMLSIIHK</sequence>
<accession>A0A8S1F7U4</accession>
<evidence type="ECO:0000256" key="1">
    <source>
        <dbReference type="SAM" id="Phobius"/>
    </source>
</evidence>
<feature type="transmembrane region" description="Helical" evidence="1">
    <location>
        <begin position="156"/>
        <end position="176"/>
    </location>
</feature>
<dbReference type="PANTHER" id="PTHR31720:SF12">
    <property type="entry name" value="SERPENTINE RECEPTOR, CLASS T-RELATED"/>
    <property type="match status" value="1"/>
</dbReference>
<gene>
    <name evidence="2" type="ORF">CBOVIS_LOCUS10682</name>
</gene>
<feature type="transmembrane region" description="Helical" evidence="1">
    <location>
        <begin position="188"/>
        <end position="212"/>
    </location>
</feature>
<dbReference type="InterPro" id="IPR018817">
    <property type="entry name" value="7TM_GPCR_serpentine_rcpt_Srz"/>
</dbReference>
<reference evidence="2 3" key="1">
    <citation type="submission" date="2020-04" db="EMBL/GenBank/DDBJ databases">
        <authorList>
            <person name="Laetsch R D."/>
            <person name="Stevens L."/>
            <person name="Kumar S."/>
            <person name="Blaxter L. M."/>
        </authorList>
    </citation>
    <scope>NUCLEOTIDE SEQUENCE [LARGE SCALE GENOMIC DNA]</scope>
</reference>
<comment type="caution">
    <text evidence="2">The sequence shown here is derived from an EMBL/GenBank/DDBJ whole genome shotgun (WGS) entry which is preliminary data.</text>
</comment>
<evidence type="ECO:0000313" key="3">
    <source>
        <dbReference type="Proteomes" id="UP000494206"/>
    </source>
</evidence>
<dbReference type="Pfam" id="PF10325">
    <property type="entry name" value="7TM_GPCR_Srz"/>
    <property type="match status" value="2"/>
</dbReference>
<feature type="transmembrane region" description="Helical" evidence="1">
    <location>
        <begin position="29"/>
        <end position="59"/>
    </location>
</feature>
<evidence type="ECO:0000313" key="2">
    <source>
        <dbReference type="EMBL" id="CAB3408966.1"/>
    </source>
</evidence>
<dbReference type="AlphaFoldDB" id="A0A8S1F7U4"/>
<dbReference type="EMBL" id="CADEPM010000007">
    <property type="protein sequence ID" value="CAB3408966.1"/>
    <property type="molecule type" value="Genomic_DNA"/>
</dbReference>
<feature type="transmembrane region" description="Helical" evidence="1">
    <location>
        <begin position="71"/>
        <end position="93"/>
    </location>
</feature>
<dbReference type="Proteomes" id="UP000494206">
    <property type="component" value="Unassembled WGS sequence"/>
</dbReference>
<proteinExistence type="predicted"/>
<keyword evidence="1" id="KW-0472">Membrane</keyword>
<keyword evidence="1" id="KW-0812">Transmembrane</keyword>
<protein>
    <submittedName>
        <fullName evidence="2">Uncharacterized protein</fullName>
    </submittedName>
</protein>
<name>A0A8S1F7U4_9PELO</name>
<feature type="transmembrane region" description="Helical" evidence="1">
    <location>
        <begin position="224"/>
        <end position="246"/>
    </location>
</feature>
<keyword evidence="1" id="KW-1133">Transmembrane helix</keyword>